<dbReference type="PANTHER" id="PTHR34070:SF1">
    <property type="entry name" value="DNA ALKYLATION REPAIR PROTEIN"/>
    <property type="match status" value="1"/>
</dbReference>
<protein>
    <submittedName>
        <fullName evidence="1">DNA alkylation repair protein</fullName>
    </submittedName>
</protein>
<comment type="caution">
    <text evidence="1">The sequence shown here is derived from an EMBL/GenBank/DDBJ whole genome shotgun (WGS) entry which is preliminary data.</text>
</comment>
<dbReference type="EMBL" id="JAHWXH010000002">
    <property type="protein sequence ID" value="MDS0246081.1"/>
    <property type="molecule type" value="Genomic_DNA"/>
</dbReference>
<reference evidence="1 2" key="1">
    <citation type="submission" date="2021-06" db="EMBL/GenBank/DDBJ databases">
        <title>Genome-based taxonomic framework of Microbacterium strains isolated from marine environment, the description of four new species and reclassification of four preexisting species.</title>
        <authorList>
            <person name="Lee S.D."/>
            <person name="Kim S.-M."/>
            <person name="Byeon Y.-S."/>
            <person name="Yang H.L."/>
            <person name="Kim I.S."/>
        </authorList>
    </citation>
    <scope>NUCLEOTIDE SEQUENCE [LARGE SCALE GENOMIC DNA]</scope>
    <source>
        <strain evidence="1 2">KACC 20514</strain>
    </source>
</reference>
<dbReference type="Gene3D" id="1.25.10.90">
    <property type="match status" value="1"/>
</dbReference>
<proteinExistence type="predicted"/>
<dbReference type="PANTHER" id="PTHR34070">
    <property type="entry name" value="ARMADILLO-TYPE FOLD"/>
    <property type="match status" value="1"/>
</dbReference>
<accession>A0AAJ2HLC5</accession>
<dbReference type="InterPro" id="IPR014825">
    <property type="entry name" value="DNA_alkylation"/>
</dbReference>
<evidence type="ECO:0000313" key="1">
    <source>
        <dbReference type="EMBL" id="MDS0246081.1"/>
    </source>
</evidence>
<dbReference type="Pfam" id="PF08713">
    <property type="entry name" value="DNA_alkylation"/>
    <property type="match status" value="1"/>
</dbReference>
<evidence type="ECO:0000313" key="2">
    <source>
        <dbReference type="Proteomes" id="UP001183582"/>
    </source>
</evidence>
<dbReference type="InterPro" id="IPR016024">
    <property type="entry name" value="ARM-type_fold"/>
</dbReference>
<dbReference type="SUPFAM" id="SSF48371">
    <property type="entry name" value="ARM repeat"/>
    <property type="match status" value="1"/>
</dbReference>
<dbReference type="GeneID" id="301458714"/>
<dbReference type="RefSeq" id="WP_310891693.1">
    <property type="nucleotide sequence ID" value="NZ_BAAAGR010000002.1"/>
</dbReference>
<dbReference type="Proteomes" id="UP001183582">
    <property type="component" value="Unassembled WGS sequence"/>
</dbReference>
<dbReference type="AlphaFoldDB" id="A0AAJ2HLC5"/>
<gene>
    <name evidence="1" type="ORF">KZC50_10740</name>
</gene>
<name>A0AAJ2HLC5_9MICO</name>
<organism evidence="1 2">
    <name type="scientific">Microbacterium aurantiacum</name>
    <dbReference type="NCBI Taxonomy" id="162393"/>
    <lineage>
        <taxon>Bacteria</taxon>
        <taxon>Bacillati</taxon>
        <taxon>Actinomycetota</taxon>
        <taxon>Actinomycetes</taxon>
        <taxon>Micrococcales</taxon>
        <taxon>Microbacteriaceae</taxon>
        <taxon>Microbacterium</taxon>
    </lineage>
</organism>
<sequence length="221" mass="25068">MGSDSLVREIRDALRARADPERAVAQQAYMKSVLPFYGVRLPEVRAVARSAARSYEIPVAAEAASVLWDTVTHREEWYAAMALRGLAGLRRAPDTLEVVTAMVRSGRWWDITDELSHRVADMLDADAVTTARVVRAWSVDEDLWMRRLAIISQLGRKERTDRALLADVIEPNRGDAEFFVAKAIGWALRDYARTDPDWVRAYLDAHDLRALSRREAARHLL</sequence>